<dbReference type="SUPFAM" id="SSF51971">
    <property type="entry name" value="Nucleotide-binding domain"/>
    <property type="match status" value="1"/>
</dbReference>
<keyword evidence="3" id="KW-1185">Reference proteome</keyword>
<dbReference type="EMBL" id="JAFIQO010000255">
    <property type="protein sequence ID" value="MBP0058605.1"/>
    <property type="molecule type" value="Genomic_DNA"/>
</dbReference>
<reference evidence="2 3" key="1">
    <citation type="submission" date="2021-02" db="EMBL/GenBank/DDBJ databases">
        <title>Lactate utilizing bacteria of the human gut.</title>
        <authorList>
            <person name="Sheridan P.O."/>
        </authorList>
    </citation>
    <scope>NUCLEOTIDE SEQUENCE [LARGE SCALE GENOMIC DNA]</scope>
    <source>
        <strain evidence="2 3">HTF-83D</strain>
    </source>
</reference>
<dbReference type="InterPro" id="IPR036188">
    <property type="entry name" value="FAD/NAD-bd_sf"/>
</dbReference>
<dbReference type="Gene3D" id="3.30.9.10">
    <property type="entry name" value="D-Amino Acid Oxidase, subunit A, domain 2"/>
    <property type="match status" value="1"/>
</dbReference>
<gene>
    <name evidence="2" type="ORF">JYQ75_14770</name>
</gene>
<comment type="caution">
    <text evidence="2">The sequence shown here is derived from an EMBL/GenBank/DDBJ whole genome shotgun (WGS) entry which is preliminary data.</text>
</comment>
<dbReference type="InterPro" id="IPR006076">
    <property type="entry name" value="FAD-dep_OxRdtase"/>
</dbReference>
<evidence type="ECO:0000313" key="2">
    <source>
        <dbReference type="EMBL" id="MBP0058605.1"/>
    </source>
</evidence>
<evidence type="ECO:0000313" key="3">
    <source>
        <dbReference type="Proteomes" id="UP001315001"/>
    </source>
</evidence>
<dbReference type="PRINTS" id="PR00420">
    <property type="entry name" value="RNGMNOXGNASE"/>
</dbReference>
<dbReference type="RefSeq" id="WP_209294146.1">
    <property type="nucleotide sequence ID" value="NZ_JAFIQO010000255.1"/>
</dbReference>
<feature type="domain" description="FAD dependent oxidoreductase" evidence="1">
    <location>
        <begin position="27"/>
        <end position="360"/>
    </location>
</feature>
<evidence type="ECO:0000259" key="1">
    <source>
        <dbReference type="Pfam" id="PF01266"/>
    </source>
</evidence>
<dbReference type="Pfam" id="PF01266">
    <property type="entry name" value="DAO"/>
    <property type="match status" value="1"/>
</dbReference>
<proteinExistence type="predicted"/>
<accession>A0ABS3ZMQ2</accession>
<dbReference type="Proteomes" id="UP001315001">
    <property type="component" value="Unassembled WGS sequence"/>
</dbReference>
<dbReference type="PANTHER" id="PTHR13847:SF274">
    <property type="entry name" value="RIESKE 2FE-2S IRON-SULFUR PROTEIN YHFW-RELATED"/>
    <property type="match status" value="1"/>
</dbReference>
<sequence>MSDSIWRSIDTAEKSDYGKMECMEMTDVAIVGGGLCGILCAWFLKDAGVDCILLDKNRIAGGTGKDAMAQVTSQHGLIYSKLVERDGVEKARMYFQANELAIQKYRELSEQINCDFEETSSYVYSKNDREKLEKEIDAVSRIGGKVEFCEATELPFATSGAVRFQGQAQLNPAKLMNGLVKELEKYQNIHVYEGVEIDDWFRRAIWCGMHVTVADHIICTTHTPFYEKLGKYNRKLHREESCILALRNAQKMNGMYTDEAQGGLSFRSYGDLLLMTGGTYKTESGREVQEWEKLRKAAAMYYPEAKEMTNWKVQDCFSLDGIPYIGSYASKRKTPGLYVATGFNGWGMTSAMTAAMLLTETILKDKFGEAREAVNYPWKEVFSPERRILLPQYFSNIKDTISDRFSSRSQKYKK</sequence>
<dbReference type="Gene3D" id="3.50.50.60">
    <property type="entry name" value="FAD/NAD(P)-binding domain"/>
    <property type="match status" value="1"/>
</dbReference>
<protein>
    <submittedName>
        <fullName evidence="2">FAD-binding oxidoreductase</fullName>
    </submittedName>
</protein>
<organism evidence="2 3">
    <name type="scientific">Anaerobutyricum soehngenii</name>
    <dbReference type="NCBI Taxonomy" id="105843"/>
    <lineage>
        <taxon>Bacteria</taxon>
        <taxon>Bacillati</taxon>
        <taxon>Bacillota</taxon>
        <taxon>Clostridia</taxon>
        <taxon>Lachnospirales</taxon>
        <taxon>Lachnospiraceae</taxon>
        <taxon>Anaerobutyricum</taxon>
    </lineage>
</organism>
<dbReference type="PANTHER" id="PTHR13847">
    <property type="entry name" value="SARCOSINE DEHYDROGENASE-RELATED"/>
    <property type="match status" value="1"/>
</dbReference>
<name>A0ABS3ZMQ2_9FIRM</name>